<name>A0A7C8IYG6_9PEZI</name>
<sequence length="1107" mass="124677">MRTRSRQQQLRRALSRKSAVPSLPENSLGDSEGEARTLLTPTRIHSPDKLSPSRGQDQIEENSMDIAPPSLALQDASRTPRAQKTEESYPGHVRITHFDFSKYKPSTPGSESHPIKIEEDSPDGSPFTVLPTGLGGLSATGISIITSPKAATGFLHCFLAAEKYWLRSCDHDMDPDIKFWKKLLAQFNANRLDYQIDTWETARLMASTLCSQSYKMHFQQRPASADDGIPCLLSAIEDCRRMSKQRRWGQRRGCESSKTPSDDAATEEEDAQKSPLSRKPKTLEDHRKLMQALRKSSICDHPYLRPIQLPRHTTDADDDASSRVPVVRFAALALLWAFAVAHLSLLAETPTGVICPGGWCAERFVPLAQLAAVFLDAIIISQISGLRRSDRDRTGRVWYFLGSALLTSVAILSFTAVWSYLYQVDSTVNIFLTTLELRDIVIDSVFTTLAVVFGVCLLGSFHANLMSLVTTGTTVSTLVLSTLLNSTLRVIWTGPPFSVYREHTLSLGRYYIYALAVFLTVFLSASLFDSQESLVSSLRHVMVAGRIESDNWIASAAKSTSIESATKEYRRRYGLPPPPNFDKWYEFATSVNSPIIDAFDQINSDLLPFWALTPASLREKTTHLLEHPSLSIGGLLIQDGQISISPHIHGTHRWMVDVIDEMVKPFSQWLPDMQLAFNLDDECRVSIPATDMTDFKNMAYAARSRLQSKQGLVSFSQTSSPPWDKGFLDNDDSIWERRSDSFRALSKSPIFSQLVASTCPTDAPANQVRWWNRKIKCKECPLPHTENGFVSNWTLSADLCHQPDLAHLHGFLTSPSAMAASQSLFPVFSQARVGGFVDILYPSPWSFNEKAHYEKEKDVPWERKLESVYWRGASSDGYAIRGSWQMFLRARFVHLASTIRRTIMRDGVLRLIKRSQPVPSTNIAVSTPTPDRGLQGSDASNGQITVNVTFVGSFSRCDEPDCTAEHVTFYGSPSAEPPVAHDFQENWQHRHLVDLDGAGFSGRFLPFVRSASLPYRAALFRTWWEERIHPWKHYVPLDLRLDDFWPALKYFSGVGTRDAHEIADAGRQWVQKALRKEDMQVYMFRLLLEWGRMIDDRREDIGFSLDT</sequence>
<feature type="compositionally biased region" description="Low complexity" evidence="3">
    <location>
        <begin position="1"/>
        <end position="12"/>
    </location>
</feature>
<evidence type="ECO:0000313" key="7">
    <source>
        <dbReference type="Proteomes" id="UP000481858"/>
    </source>
</evidence>
<organism evidence="6 7">
    <name type="scientific">Xylaria multiplex</name>
    <dbReference type="NCBI Taxonomy" id="323545"/>
    <lineage>
        <taxon>Eukaryota</taxon>
        <taxon>Fungi</taxon>
        <taxon>Dikarya</taxon>
        <taxon>Ascomycota</taxon>
        <taxon>Pezizomycotina</taxon>
        <taxon>Sordariomycetes</taxon>
        <taxon>Xylariomycetidae</taxon>
        <taxon>Xylariales</taxon>
        <taxon>Xylariaceae</taxon>
        <taxon>Xylaria</taxon>
    </lineage>
</organism>
<dbReference type="PANTHER" id="PTHR12203">
    <property type="entry name" value="KDEL LYS-ASP-GLU-LEU CONTAINING - RELATED"/>
    <property type="match status" value="1"/>
</dbReference>
<dbReference type="EMBL" id="WUBL01000083">
    <property type="protein sequence ID" value="KAF2966679.1"/>
    <property type="molecule type" value="Genomic_DNA"/>
</dbReference>
<feature type="transmembrane region" description="Helical" evidence="4">
    <location>
        <begin position="440"/>
        <end position="461"/>
    </location>
</feature>
<keyword evidence="4" id="KW-1133">Transmembrane helix</keyword>
<feature type="region of interest" description="Disordered" evidence="3">
    <location>
        <begin position="249"/>
        <end position="282"/>
    </location>
</feature>
<proteinExistence type="inferred from homology"/>
<feature type="transmembrane region" description="Helical" evidence="4">
    <location>
        <begin position="510"/>
        <end position="528"/>
    </location>
</feature>
<keyword evidence="4" id="KW-0812">Transmembrane</keyword>
<keyword evidence="7" id="KW-1185">Reference proteome</keyword>
<comment type="caution">
    <text evidence="6">The sequence shown here is derived from an EMBL/GenBank/DDBJ whole genome shotgun (WGS) entry which is preliminary data.</text>
</comment>
<dbReference type="Pfam" id="PF05686">
    <property type="entry name" value="Glyco_transf_90"/>
    <property type="match status" value="1"/>
</dbReference>
<dbReference type="AlphaFoldDB" id="A0A7C8IYG6"/>
<feature type="transmembrane region" description="Helical" evidence="4">
    <location>
        <begin position="329"/>
        <end position="347"/>
    </location>
</feature>
<dbReference type="InParanoid" id="A0A7C8IYG6"/>
<evidence type="ECO:0000256" key="1">
    <source>
        <dbReference type="ARBA" id="ARBA00010118"/>
    </source>
</evidence>
<dbReference type="PANTHER" id="PTHR12203:SF35">
    <property type="entry name" value="PROTEIN O-GLUCOSYLTRANSFERASE 1"/>
    <property type="match status" value="1"/>
</dbReference>
<evidence type="ECO:0000259" key="5">
    <source>
        <dbReference type="SMART" id="SM00672"/>
    </source>
</evidence>
<feature type="region of interest" description="Disordered" evidence="3">
    <location>
        <begin position="1"/>
        <end position="88"/>
    </location>
</feature>
<accession>A0A7C8IYG6</accession>
<dbReference type="Proteomes" id="UP000481858">
    <property type="component" value="Unassembled WGS sequence"/>
</dbReference>
<dbReference type="GO" id="GO:0016740">
    <property type="term" value="F:transferase activity"/>
    <property type="evidence" value="ECO:0007669"/>
    <property type="project" value="UniProtKB-KW"/>
</dbReference>
<keyword evidence="4" id="KW-0472">Membrane</keyword>
<evidence type="ECO:0000256" key="4">
    <source>
        <dbReference type="SAM" id="Phobius"/>
    </source>
</evidence>
<comment type="similarity">
    <text evidence="1">Belongs to the glycosyltransferase 90 family.</text>
</comment>
<dbReference type="InterPro" id="IPR006598">
    <property type="entry name" value="CAP10"/>
</dbReference>
<gene>
    <name evidence="6" type="ORF">GQX73_g6868</name>
</gene>
<feature type="transmembrane region" description="Helical" evidence="4">
    <location>
        <begin position="367"/>
        <end position="386"/>
    </location>
</feature>
<evidence type="ECO:0000313" key="6">
    <source>
        <dbReference type="EMBL" id="KAF2966679.1"/>
    </source>
</evidence>
<dbReference type="InterPro" id="IPR051091">
    <property type="entry name" value="O-Glucosyltr/Glycosyltrsf_90"/>
</dbReference>
<evidence type="ECO:0000256" key="3">
    <source>
        <dbReference type="SAM" id="MobiDB-lite"/>
    </source>
</evidence>
<dbReference type="OrthoDB" id="541052at2759"/>
<keyword evidence="2" id="KW-0808">Transferase</keyword>
<evidence type="ECO:0000256" key="2">
    <source>
        <dbReference type="ARBA" id="ARBA00022679"/>
    </source>
</evidence>
<dbReference type="SMART" id="SM00672">
    <property type="entry name" value="CAP10"/>
    <property type="match status" value="1"/>
</dbReference>
<feature type="region of interest" description="Disordered" evidence="3">
    <location>
        <begin position="100"/>
        <end position="123"/>
    </location>
</feature>
<protein>
    <recommendedName>
        <fullName evidence="5">Glycosyl transferase CAP10 domain-containing protein</fullName>
    </recommendedName>
</protein>
<feature type="transmembrane region" description="Helical" evidence="4">
    <location>
        <begin position="398"/>
        <end position="420"/>
    </location>
</feature>
<feature type="domain" description="Glycosyl transferase CAP10" evidence="5">
    <location>
        <begin position="795"/>
        <end position="1090"/>
    </location>
</feature>
<reference evidence="6 7" key="1">
    <citation type="submission" date="2019-12" db="EMBL/GenBank/DDBJ databases">
        <title>Draft genome sequence of the ascomycete Xylaria multiplex DSM 110363.</title>
        <authorList>
            <person name="Buettner E."/>
            <person name="Kellner H."/>
        </authorList>
    </citation>
    <scope>NUCLEOTIDE SEQUENCE [LARGE SCALE GENOMIC DNA]</scope>
    <source>
        <strain evidence="6 7">DSM 110363</strain>
    </source>
</reference>